<accession>A0A0X3Q514</accession>
<dbReference type="EMBL" id="GEEE01007393">
    <property type="protein sequence ID" value="JAP55832.1"/>
    <property type="molecule type" value="Transcribed_RNA"/>
</dbReference>
<protein>
    <submittedName>
        <fullName evidence="2">Uncharacterized protein</fullName>
    </submittedName>
</protein>
<keyword evidence="1" id="KW-1133">Transmembrane helix</keyword>
<keyword evidence="1" id="KW-0472">Membrane</keyword>
<keyword evidence="1" id="KW-0812">Transmembrane</keyword>
<organism evidence="2">
    <name type="scientific">Schistocephalus solidus</name>
    <name type="common">Tapeworm</name>
    <dbReference type="NCBI Taxonomy" id="70667"/>
    <lineage>
        <taxon>Eukaryota</taxon>
        <taxon>Metazoa</taxon>
        <taxon>Spiralia</taxon>
        <taxon>Lophotrochozoa</taxon>
        <taxon>Platyhelminthes</taxon>
        <taxon>Cestoda</taxon>
        <taxon>Eucestoda</taxon>
        <taxon>Diphyllobothriidea</taxon>
        <taxon>Diphyllobothriidae</taxon>
        <taxon>Schistocephalus</taxon>
    </lineage>
</organism>
<proteinExistence type="predicted"/>
<evidence type="ECO:0000256" key="1">
    <source>
        <dbReference type="SAM" id="Phobius"/>
    </source>
</evidence>
<dbReference type="AlphaFoldDB" id="A0A0X3Q514"/>
<name>A0A0X3Q514_SCHSO</name>
<sequence>MRWHTHKHLRFTSTCHFLPGFCPLSCDSIYDTIFCLVITHFICLCAKRLCLHASASIFWLLPMGRLCLCVCACMWTFKLWLLKEMFFSVPFLHVLDGNLYCYGSRFPSLTSLCSFRLCVHWLTGASSFQKPKW</sequence>
<feature type="transmembrane region" description="Helical" evidence="1">
    <location>
        <begin position="58"/>
        <end position="77"/>
    </location>
</feature>
<dbReference type="EMBL" id="GEEE01007182">
    <property type="protein sequence ID" value="JAP56043.1"/>
    <property type="molecule type" value="Transcribed_RNA"/>
</dbReference>
<gene>
    <name evidence="2" type="ORF">TR121623</name>
</gene>
<reference evidence="2" key="1">
    <citation type="submission" date="2016-01" db="EMBL/GenBank/DDBJ databases">
        <title>Reference transcriptome for the parasite Schistocephalus solidus: insights into the molecular evolution of parasitism.</title>
        <authorList>
            <person name="Hebert F.O."/>
            <person name="Grambauer S."/>
            <person name="Barber I."/>
            <person name="Landry C.R."/>
            <person name="Aubin-Horth N."/>
        </authorList>
    </citation>
    <scope>NUCLEOTIDE SEQUENCE</scope>
</reference>
<evidence type="ECO:0000313" key="2">
    <source>
        <dbReference type="EMBL" id="JAP55832.1"/>
    </source>
</evidence>